<name>A0A9Q8SHY6_9PEZI</name>
<feature type="region of interest" description="Disordered" evidence="1">
    <location>
        <begin position="496"/>
        <end position="542"/>
    </location>
</feature>
<organism evidence="2 3">
    <name type="scientific">Colletotrichum lupini</name>
    <dbReference type="NCBI Taxonomy" id="145971"/>
    <lineage>
        <taxon>Eukaryota</taxon>
        <taxon>Fungi</taxon>
        <taxon>Dikarya</taxon>
        <taxon>Ascomycota</taxon>
        <taxon>Pezizomycotina</taxon>
        <taxon>Sordariomycetes</taxon>
        <taxon>Hypocreomycetidae</taxon>
        <taxon>Glomerellales</taxon>
        <taxon>Glomerellaceae</taxon>
        <taxon>Colletotrichum</taxon>
        <taxon>Colletotrichum acutatum species complex</taxon>
    </lineage>
</organism>
<feature type="region of interest" description="Disordered" evidence="1">
    <location>
        <begin position="105"/>
        <end position="149"/>
    </location>
</feature>
<dbReference type="AlphaFoldDB" id="A0A9Q8SHY6"/>
<dbReference type="KEGG" id="clup:CLUP02_03190"/>
<feature type="compositionally biased region" description="Low complexity" evidence="1">
    <location>
        <begin position="512"/>
        <end position="531"/>
    </location>
</feature>
<dbReference type="GeneID" id="73337225"/>
<accession>A0A9Q8SHY6</accession>
<evidence type="ECO:0000313" key="2">
    <source>
        <dbReference type="EMBL" id="UQC77719.1"/>
    </source>
</evidence>
<keyword evidence="3" id="KW-1185">Reference proteome</keyword>
<evidence type="ECO:0000256" key="1">
    <source>
        <dbReference type="SAM" id="MobiDB-lite"/>
    </source>
</evidence>
<feature type="region of interest" description="Disordered" evidence="1">
    <location>
        <begin position="265"/>
        <end position="294"/>
    </location>
</feature>
<evidence type="ECO:0000313" key="3">
    <source>
        <dbReference type="Proteomes" id="UP000830671"/>
    </source>
</evidence>
<sequence>MGRKAASYGAGLGLRTTLKTENRQRYRMAHRGFPNAMCLKGKNLAHTLSISTSNVNASSSASIAKVFSPSHRQCSPLDDGRLRLTSLADPSSRIPCQLVPRVSSSCWPQSQQESRAPASSISSSSASEKTEVGGQEDGAVQCKLDENPENEVRDDVERLLVIESNARGSHQTTQDAAVVAGAATVTAALHDTIEHDKLHHVIKPSQGHTLHVTHASPAGRHRKTASRSAFMCLAGVMHCVVACVSIEHAKIAAGRSCKLRRRLSAAGDVPTPMKQPTTRRKSNTRLTDKRADSPAFRSSRSAVVLHLSVVSVVGRRCRCHLGKRRLMRVKTLVQDGAMTLMLETATGNGLREAITSDEQVPLLVRVDELRSLVSFLCVFWPTLLPPGRLRFLHGCARDVTSLHPGPKFKQNEASWLAPCVSSSLTCGLSVTANTKAHIGYDEVGDSAVDAGRISESRHSGQQLPTTQDGEMRLDGLGNENQGRQCFGTGVVSGQQNMGRGGHACRRGRQLHPQSSPPESAMAAAPWMPPSQTSSRSLPNPQPHSYPTSSAFCIADLWQPNKRQYCLLLPAYIPSALKQTDYHTRHHLDQSIPKEPELIHIALDLHDYATRGINDCSCCSAPGYAWLQFS</sequence>
<feature type="compositionally biased region" description="Polar residues" evidence="1">
    <location>
        <begin position="532"/>
        <end position="542"/>
    </location>
</feature>
<dbReference type="Proteomes" id="UP000830671">
    <property type="component" value="Chromosome 2"/>
</dbReference>
<feature type="compositionally biased region" description="Low complexity" evidence="1">
    <location>
        <begin position="114"/>
        <end position="127"/>
    </location>
</feature>
<proteinExistence type="predicted"/>
<dbReference type="RefSeq" id="XP_049139358.1">
    <property type="nucleotide sequence ID" value="XM_049282215.1"/>
</dbReference>
<protein>
    <submittedName>
        <fullName evidence="2">Uncharacterized protein</fullName>
    </submittedName>
</protein>
<reference evidence="2" key="1">
    <citation type="journal article" date="2021" name="Mol. Plant Microbe Interact.">
        <title>Complete Genome Sequence of the Plant-Pathogenic Fungus Colletotrichum lupini.</title>
        <authorList>
            <person name="Baroncelli R."/>
            <person name="Pensec F."/>
            <person name="Da Lio D."/>
            <person name="Boufleur T."/>
            <person name="Vicente I."/>
            <person name="Sarrocco S."/>
            <person name="Picot A."/>
            <person name="Baraldi E."/>
            <person name="Sukno S."/>
            <person name="Thon M."/>
            <person name="Le Floch G."/>
        </authorList>
    </citation>
    <scope>NUCLEOTIDE SEQUENCE</scope>
    <source>
        <strain evidence="2">IMI 504893</strain>
    </source>
</reference>
<dbReference type="EMBL" id="CP019474">
    <property type="protein sequence ID" value="UQC77719.1"/>
    <property type="molecule type" value="Genomic_DNA"/>
</dbReference>
<gene>
    <name evidence="2" type="ORF">CLUP02_03190</name>
</gene>